<accession>A0A9D4TRG7</accession>
<dbReference type="GO" id="GO:0030170">
    <property type="term" value="F:pyridoxal phosphate binding"/>
    <property type="evidence" value="ECO:0007669"/>
    <property type="project" value="InterPro"/>
</dbReference>
<dbReference type="GO" id="GO:0000105">
    <property type="term" value="P:L-histidine biosynthetic process"/>
    <property type="evidence" value="ECO:0007669"/>
    <property type="project" value="UniProtKB-KW"/>
</dbReference>
<dbReference type="PANTHER" id="PTHR42885:SF2">
    <property type="entry name" value="HISTIDINOL-PHOSPHATE AMINOTRANSFERASE"/>
    <property type="match status" value="1"/>
</dbReference>
<dbReference type="EC" id="2.6.1.9" evidence="3"/>
<proteinExistence type="inferred from homology"/>
<keyword evidence="14" id="KW-1185">Reference proteome</keyword>
<feature type="domain" description="Aminotransferase class I/classII large" evidence="12">
    <location>
        <begin position="92"/>
        <end position="415"/>
    </location>
</feature>
<evidence type="ECO:0000313" key="13">
    <source>
        <dbReference type="EMBL" id="KAI3432573.1"/>
    </source>
</evidence>
<comment type="catalytic activity">
    <reaction evidence="10">
        <text>L-histidinol phosphate + 2-oxoglutarate = 3-(imidazol-4-yl)-2-oxopropyl phosphate + L-glutamate</text>
        <dbReference type="Rhea" id="RHEA:23744"/>
        <dbReference type="ChEBI" id="CHEBI:16810"/>
        <dbReference type="ChEBI" id="CHEBI:29985"/>
        <dbReference type="ChEBI" id="CHEBI:57766"/>
        <dbReference type="ChEBI" id="CHEBI:57980"/>
        <dbReference type="EC" id="2.6.1.9"/>
    </reaction>
</comment>
<evidence type="ECO:0000256" key="9">
    <source>
        <dbReference type="ARBA" id="ARBA00030262"/>
    </source>
</evidence>
<evidence type="ECO:0000256" key="10">
    <source>
        <dbReference type="ARBA" id="ARBA00047481"/>
    </source>
</evidence>
<evidence type="ECO:0000259" key="12">
    <source>
        <dbReference type="Pfam" id="PF00155"/>
    </source>
</evidence>
<dbReference type="Pfam" id="PF00155">
    <property type="entry name" value="Aminotran_1_2"/>
    <property type="match status" value="1"/>
</dbReference>
<dbReference type="AlphaFoldDB" id="A0A9D4TRG7"/>
<dbReference type="InterPro" id="IPR015422">
    <property type="entry name" value="PyrdxlP-dep_Trfase_small"/>
</dbReference>
<keyword evidence="4" id="KW-0032">Aminotransferase</keyword>
<dbReference type="OrthoDB" id="2015537at2759"/>
<organism evidence="13 14">
    <name type="scientific">Chlorella vulgaris</name>
    <name type="common">Green alga</name>
    <dbReference type="NCBI Taxonomy" id="3077"/>
    <lineage>
        <taxon>Eukaryota</taxon>
        <taxon>Viridiplantae</taxon>
        <taxon>Chlorophyta</taxon>
        <taxon>core chlorophytes</taxon>
        <taxon>Trebouxiophyceae</taxon>
        <taxon>Chlorellales</taxon>
        <taxon>Chlorellaceae</taxon>
        <taxon>Chlorella clade</taxon>
        <taxon>Chlorella</taxon>
    </lineage>
</organism>
<reference evidence="13" key="1">
    <citation type="journal article" date="2019" name="Plant J.">
        <title>Chlorella vulgaris genome assembly and annotation reveals the molecular basis for metabolic acclimation to high light conditions.</title>
        <authorList>
            <person name="Cecchin M."/>
            <person name="Marcolungo L."/>
            <person name="Rossato M."/>
            <person name="Girolomoni L."/>
            <person name="Cosentino E."/>
            <person name="Cuine S."/>
            <person name="Li-Beisson Y."/>
            <person name="Delledonne M."/>
            <person name="Ballottari M."/>
        </authorList>
    </citation>
    <scope>NUCLEOTIDE SEQUENCE</scope>
    <source>
        <strain evidence="13">211/11P</strain>
    </source>
</reference>
<evidence type="ECO:0000256" key="8">
    <source>
        <dbReference type="ARBA" id="ARBA00023102"/>
    </source>
</evidence>
<feature type="compositionally biased region" description="Low complexity" evidence="11">
    <location>
        <begin position="19"/>
        <end position="36"/>
    </location>
</feature>
<feature type="region of interest" description="Disordered" evidence="11">
    <location>
        <begin position="1"/>
        <end position="36"/>
    </location>
</feature>
<dbReference type="SUPFAM" id="SSF53383">
    <property type="entry name" value="PLP-dependent transferases"/>
    <property type="match status" value="1"/>
</dbReference>
<dbReference type="CDD" id="cd00609">
    <property type="entry name" value="AAT_like"/>
    <property type="match status" value="1"/>
</dbReference>
<comment type="caution">
    <text evidence="13">The sequence shown here is derived from an EMBL/GenBank/DDBJ whole genome shotgun (WGS) entry which is preliminary data.</text>
</comment>
<sequence>MASSILRPPSALQPAAPCSRSNPGSSSSPGAPAPGNRRVMVAAQPAASAAAPPAASVVRAEDFIRPHLLQLKAYTPIEPFEILAKRLGREAKDIVKLDANENPYGPPPEVLAALGSMPFPNIYPDPESRQLREALAKWNDVPAEHLLVGCGADELIDLLMRCVLDSGDAIVDCPPTFTMYVFDAAVNNATVVTVPRLDGFKIDVDGVKRAVAEHRPKIVFLTSPNNPDGSVLSSEELLEILALPVLVVLDEAYIEFSEEASKMAWVATHPNLIVLRTFSKCAALAGLRVGYGAFPLGLIEYLWRAKQPYNVSVAAEVAAVAALTNLPYIERVRDALVEERQRLFDGLAAVPYLQPAPSQANFVLCKVEEGRDARALKDALAQQYGIMVRHYATAELNNYVRVSVGLPEHTDKLLAALEQLA</sequence>
<protein>
    <recommendedName>
        <fullName evidence="3">histidinol-phosphate transaminase</fullName>
        <ecNumber evidence="3">2.6.1.9</ecNumber>
    </recommendedName>
    <alternativeName>
        <fullName evidence="9">Imidazole acetol-phosphate transaminase</fullName>
    </alternativeName>
</protein>
<dbReference type="Gene3D" id="3.40.640.10">
    <property type="entry name" value="Type I PLP-dependent aspartate aminotransferase-like (Major domain)"/>
    <property type="match status" value="1"/>
</dbReference>
<keyword evidence="8" id="KW-0368">Histidine biosynthesis</keyword>
<dbReference type="InterPro" id="IPR005861">
    <property type="entry name" value="HisP_aminotrans"/>
</dbReference>
<evidence type="ECO:0000256" key="5">
    <source>
        <dbReference type="ARBA" id="ARBA00022605"/>
    </source>
</evidence>
<dbReference type="EMBL" id="SIDB01000005">
    <property type="protein sequence ID" value="KAI3432573.1"/>
    <property type="molecule type" value="Genomic_DNA"/>
</dbReference>
<dbReference type="GO" id="GO:0004400">
    <property type="term" value="F:histidinol-phosphate transaminase activity"/>
    <property type="evidence" value="ECO:0007669"/>
    <property type="project" value="UniProtKB-EC"/>
</dbReference>
<gene>
    <name evidence="13" type="ORF">D9Q98_004122</name>
</gene>
<dbReference type="InterPro" id="IPR015424">
    <property type="entry name" value="PyrdxlP-dep_Trfase"/>
</dbReference>
<keyword evidence="5" id="KW-0028">Amino-acid biosynthesis</keyword>
<comment type="pathway">
    <text evidence="2">Amino-acid biosynthesis; L-histidine biosynthesis; L-histidine from 5-phospho-alpha-D-ribose 1-diphosphate: step 7/9.</text>
</comment>
<dbReference type="Gene3D" id="3.90.1150.10">
    <property type="entry name" value="Aspartate Aminotransferase, domain 1"/>
    <property type="match status" value="1"/>
</dbReference>
<comment type="cofactor">
    <cofactor evidence="1">
        <name>pyridoxal 5'-phosphate</name>
        <dbReference type="ChEBI" id="CHEBI:597326"/>
    </cofactor>
</comment>
<dbReference type="NCBIfam" id="TIGR01141">
    <property type="entry name" value="hisC"/>
    <property type="match status" value="1"/>
</dbReference>
<dbReference type="HAMAP" id="MF_01023">
    <property type="entry name" value="HisC_aminotrans_2"/>
    <property type="match status" value="1"/>
</dbReference>
<dbReference type="Proteomes" id="UP001055712">
    <property type="component" value="Unassembled WGS sequence"/>
</dbReference>
<evidence type="ECO:0000256" key="11">
    <source>
        <dbReference type="SAM" id="MobiDB-lite"/>
    </source>
</evidence>
<reference evidence="13" key="2">
    <citation type="submission" date="2020-11" db="EMBL/GenBank/DDBJ databases">
        <authorList>
            <person name="Cecchin M."/>
            <person name="Marcolungo L."/>
            <person name="Rossato M."/>
            <person name="Girolomoni L."/>
            <person name="Cosentino E."/>
            <person name="Cuine S."/>
            <person name="Li-Beisson Y."/>
            <person name="Delledonne M."/>
            <person name="Ballottari M."/>
        </authorList>
    </citation>
    <scope>NUCLEOTIDE SEQUENCE</scope>
    <source>
        <strain evidence="13">211/11P</strain>
        <tissue evidence="13">Whole cell</tissue>
    </source>
</reference>
<keyword evidence="7" id="KW-0663">Pyridoxal phosphate</keyword>
<evidence type="ECO:0000256" key="1">
    <source>
        <dbReference type="ARBA" id="ARBA00001933"/>
    </source>
</evidence>
<evidence type="ECO:0000256" key="6">
    <source>
        <dbReference type="ARBA" id="ARBA00022679"/>
    </source>
</evidence>
<evidence type="ECO:0000313" key="14">
    <source>
        <dbReference type="Proteomes" id="UP001055712"/>
    </source>
</evidence>
<dbReference type="PANTHER" id="PTHR42885">
    <property type="entry name" value="HISTIDINOL-PHOSPHATE AMINOTRANSFERASE-RELATED"/>
    <property type="match status" value="1"/>
</dbReference>
<evidence type="ECO:0000256" key="2">
    <source>
        <dbReference type="ARBA" id="ARBA00005011"/>
    </source>
</evidence>
<evidence type="ECO:0000256" key="4">
    <source>
        <dbReference type="ARBA" id="ARBA00022576"/>
    </source>
</evidence>
<evidence type="ECO:0000256" key="3">
    <source>
        <dbReference type="ARBA" id="ARBA00012748"/>
    </source>
</evidence>
<evidence type="ECO:0000256" key="7">
    <source>
        <dbReference type="ARBA" id="ARBA00022898"/>
    </source>
</evidence>
<name>A0A9D4TRG7_CHLVU</name>
<dbReference type="InterPro" id="IPR004839">
    <property type="entry name" value="Aminotransferase_I/II_large"/>
</dbReference>
<dbReference type="InterPro" id="IPR015421">
    <property type="entry name" value="PyrdxlP-dep_Trfase_major"/>
</dbReference>
<keyword evidence="6" id="KW-0808">Transferase</keyword>